<gene>
    <name evidence="5" type="ORF">RFI_14155</name>
</gene>
<dbReference type="Gene3D" id="3.30.70.330">
    <property type="match status" value="2"/>
</dbReference>
<organism evidence="5 6">
    <name type="scientific">Reticulomyxa filosa</name>
    <dbReference type="NCBI Taxonomy" id="46433"/>
    <lineage>
        <taxon>Eukaryota</taxon>
        <taxon>Sar</taxon>
        <taxon>Rhizaria</taxon>
        <taxon>Retaria</taxon>
        <taxon>Foraminifera</taxon>
        <taxon>Monothalamids</taxon>
        <taxon>Reticulomyxidae</taxon>
        <taxon>Reticulomyxa</taxon>
    </lineage>
</organism>
<dbReference type="PROSITE" id="PS50102">
    <property type="entry name" value="RRM"/>
    <property type="match status" value="1"/>
</dbReference>
<reference evidence="5 6" key="1">
    <citation type="journal article" date="2013" name="Curr. Biol.">
        <title>The Genome of the Foraminiferan Reticulomyxa filosa.</title>
        <authorList>
            <person name="Glockner G."/>
            <person name="Hulsmann N."/>
            <person name="Schleicher M."/>
            <person name="Noegel A.A."/>
            <person name="Eichinger L."/>
            <person name="Gallinger C."/>
            <person name="Pawlowski J."/>
            <person name="Sierra R."/>
            <person name="Euteneuer U."/>
            <person name="Pillet L."/>
            <person name="Moustafa A."/>
            <person name="Platzer M."/>
            <person name="Groth M."/>
            <person name="Szafranski K."/>
            <person name="Schliwa M."/>
        </authorList>
    </citation>
    <scope>NUCLEOTIDE SEQUENCE [LARGE SCALE GENOMIC DNA]</scope>
</reference>
<keyword evidence="2 3" id="KW-0694">RNA-binding</keyword>
<evidence type="ECO:0000256" key="1">
    <source>
        <dbReference type="ARBA" id="ARBA00022737"/>
    </source>
</evidence>
<keyword evidence="6" id="KW-1185">Reference proteome</keyword>
<evidence type="ECO:0000313" key="6">
    <source>
        <dbReference type="Proteomes" id="UP000023152"/>
    </source>
</evidence>
<keyword evidence="1" id="KW-0677">Repeat</keyword>
<dbReference type="InterPro" id="IPR012677">
    <property type="entry name" value="Nucleotide-bd_a/b_plait_sf"/>
</dbReference>
<dbReference type="GO" id="GO:0003723">
    <property type="term" value="F:RNA binding"/>
    <property type="evidence" value="ECO:0007669"/>
    <property type="project" value="UniProtKB-UniRule"/>
</dbReference>
<evidence type="ECO:0000256" key="2">
    <source>
        <dbReference type="ARBA" id="ARBA00022884"/>
    </source>
</evidence>
<dbReference type="PANTHER" id="PTHR24012">
    <property type="entry name" value="RNA BINDING PROTEIN"/>
    <property type="match status" value="1"/>
</dbReference>
<dbReference type="SMART" id="SM00360">
    <property type="entry name" value="RRM"/>
    <property type="match status" value="2"/>
</dbReference>
<feature type="domain" description="RRM" evidence="4">
    <location>
        <begin position="115"/>
        <end position="189"/>
    </location>
</feature>
<dbReference type="Proteomes" id="UP000023152">
    <property type="component" value="Unassembled WGS sequence"/>
</dbReference>
<sequence length="274" mass="31113">MAKNTNQTQLPAEDWKSDKRQQILEESTTNLLINYIPPEMNEGTLAALFSPFGTMQNIKIVCSQSTASNERLNVCLCTATHYKLIHVHKKKGYIIGKKKLKVAYARPQSKDIQNSNLYVTNVPTDWNNDRLAQVFKPFGVVVESRILLDANGSSKGVGFVRMDTHLNALKAARNTTAYTLDDGKELIVQVFCIVAYILLHLLSSCSEKKLRSFLLSSCCLMQLVQKRQPYRWKVSIRENMDNQGFYPRKVERRSERVPGDEVDTFNANSFAVQS</sequence>
<protein>
    <recommendedName>
        <fullName evidence="4">RRM domain-containing protein</fullName>
    </recommendedName>
</protein>
<dbReference type="InterPro" id="IPR002343">
    <property type="entry name" value="Hud_Sxl_RNA"/>
</dbReference>
<evidence type="ECO:0000259" key="4">
    <source>
        <dbReference type="PROSITE" id="PS50102"/>
    </source>
</evidence>
<dbReference type="InterPro" id="IPR035979">
    <property type="entry name" value="RBD_domain_sf"/>
</dbReference>
<evidence type="ECO:0000256" key="3">
    <source>
        <dbReference type="PROSITE-ProRule" id="PRU00176"/>
    </source>
</evidence>
<dbReference type="GO" id="GO:1990904">
    <property type="term" value="C:ribonucleoprotein complex"/>
    <property type="evidence" value="ECO:0007669"/>
    <property type="project" value="InterPro"/>
</dbReference>
<dbReference type="Pfam" id="PF00076">
    <property type="entry name" value="RRM_1"/>
    <property type="match status" value="2"/>
</dbReference>
<accession>X6N9R2</accession>
<proteinExistence type="predicted"/>
<dbReference type="SUPFAM" id="SSF54928">
    <property type="entry name" value="RNA-binding domain, RBD"/>
    <property type="match status" value="1"/>
</dbReference>
<dbReference type="InterPro" id="IPR000504">
    <property type="entry name" value="RRM_dom"/>
</dbReference>
<evidence type="ECO:0000313" key="5">
    <source>
        <dbReference type="EMBL" id="ETO23030.1"/>
    </source>
</evidence>
<dbReference type="PRINTS" id="PR00961">
    <property type="entry name" value="HUDSXLRNA"/>
</dbReference>
<comment type="caution">
    <text evidence="5">The sequence shown here is derived from an EMBL/GenBank/DDBJ whole genome shotgun (WGS) entry which is preliminary data.</text>
</comment>
<dbReference type="OrthoDB" id="266020at2759"/>
<dbReference type="AlphaFoldDB" id="X6N9R2"/>
<dbReference type="EMBL" id="ASPP01010281">
    <property type="protein sequence ID" value="ETO23030.1"/>
    <property type="molecule type" value="Genomic_DNA"/>
</dbReference>
<name>X6N9R2_RETFI</name>